<dbReference type="CDD" id="cd04476">
    <property type="entry name" value="RPA1_DBD_C"/>
    <property type="match status" value="1"/>
</dbReference>
<feature type="region of interest" description="Disordered" evidence="6">
    <location>
        <begin position="379"/>
        <end position="479"/>
    </location>
</feature>
<dbReference type="GO" id="GO:0008270">
    <property type="term" value="F:zinc ion binding"/>
    <property type="evidence" value="ECO:0007669"/>
    <property type="project" value="UniProtKB-KW"/>
</dbReference>
<dbReference type="InterPro" id="IPR012340">
    <property type="entry name" value="NA-bd_OB-fold"/>
</dbReference>
<dbReference type="Gene3D" id="2.40.50.140">
    <property type="entry name" value="Nucleic acid-binding proteins"/>
    <property type="match status" value="2"/>
</dbReference>
<dbReference type="GO" id="GO:0003677">
    <property type="term" value="F:DNA binding"/>
    <property type="evidence" value="ECO:0007669"/>
    <property type="project" value="UniProtKB-KW"/>
</dbReference>
<evidence type="ECO:0000256" key="4">
    <source>
        <dbReference type="ARBA" id="ARBA00022833"/>
    </source>
</evidence>
<organism evidence="8 9">
    <name type="scientific">Rhynchospora pubera</name>
    <dbReference type="NCBI Taxonomy" id="906938"/>
    <lineage>
        <taxon>Eukaryota</taxon>
        <taxon>Viridiplantae</taxon>
        <taxon>Streptophyta</taxon>
        <taxon>Embryophyta</taxon>
        <taxon>Tracheophyta</taxon>
        <taxon>Spermatophyta</taxon>
        <taxon>Magnoliopsida</taxon>
        <taxon>Liliopsida</taxon>
        <taxon>Poales</taxon>
        <taxon>Cyperaceae</taxon>
        <taxon>Cyperoideae</taxon>
        <taxon>Rhynchosporeae</taxon>
        <taxon>Rhynchospora</taxon>
    </lineage>
</organism>
<dbReference type="InterPro" id="IPR047192">
    <property type="entry name" value="Euk_RPA1_DBD_C"/>
</dbReference>
<keyword evidence="9" id="KW-1185">Reference proteome</keyword>
<dbReference type="PANTHER" id="PTHR47165">
    <property type="entry name" value="OS03G0429900 PROTEIN"/>
    <property type="match status" value="1"/>
</dbReference>
<dbReference type="Pfam" id="PF08646">
    <property type="entry name" value="Rep_fac-A_C"/>
    <property type="match status" value="1"/>
</dbReference>
<keyword evidence="2" id="KW-0479">Metal-binding</keyword>
<dbReference type="SUPFAM" id="SSF50249">
    <property type="entry name" value="Nucleic acid-binding proteins"/>
    <property type="match status" value="1"/>
</dbReference>
<comment type="caution">
    <text evidence="8">The sequence shown here is derived from an EMBL/GenBank/DDBJ whole genome shotgun (WGS) entry which is preliminary data.</text>
</comment>
<feature type="compositionally biased region" description="Basic and acidic residues" evidence="6">
    <location>
        <begin position="421"/>
        <end position="441"/>
    </location>
</feature>
<keyword evidence="4" id="KW-0862">Zinc</keyword>
<keyword evidence="3" id="KW-0863">Zinc-finger</keyword>
<sequence>MNPPVPVLMLTPTTDTENVRIHGRPVRIWEATDARIGRVYNMAFLFIDHTGGKMQGIIPVSEYQRQSAVFREDNLCEITRFTLEGSTPDYQVVKHPHILSLTRETVMTVLPPGLYEIPRHHFDFVSFREIGVSITHLKAVMDVIARIVGFSDIVLTQGNQPSRVRGMYLADNDVPHDGMPITLHATAHTYNIHIITPHRANLIQVSMAQLMALYLDNYNENHYQCAGVIMSINNRFDWYYESCPECRRKLGRNGGQLWCDHCKIRRANGVPWYKIRVQAVDRTGDCQFVLLGKLGEEVVGMPAQAVVALQQQDRKTIPAPLMDIIGKKFLFTVAGKQRIPYQQNRIYTVVSIGAVPPEMLDILPQPILHIEAAPVFESVSSATSAQDEPHTPPHPSTETTPPSGSHIEDPAPKQTLTATPTEHHGSRADPRGKRPLLKEEDTPVETPNPVRRKLEFNEPPPGILQSSAEEGPAKQQDEP</sequence>
<gene>
    <name evidence="8" type="ORF">LUZ62_062922</name>
</gene>
<evidence type="ECO:0000313" key="8">
    <source>
        <dbReference type="EMBL" id="KAJ4778665.1"/>
    </source>
</evidence>
<dbReference type="PANTHER" id="PTHR47165:SF4">
    <property type="entry name" value="OS03G0429900 PROTEIN"/>
    <property type="match status" value="1"/>
</dbReference>
<name>A0AAV8EGC9_9POAL</name>
<protein>
    <submittedName>
        <fullName evidence="8">Replication protein A 1A</fullName>
    </submittedName>
</protein>
<evidence type="ECO:0000256" key="1">
    <source>
        <dbReference type="ARBA" id="ARBA00005690"/>
    </source>
</evidence>
<dbReference type="AlphaFoldDB" id="A0AAV8EGC9"/>
<keyword evidence="5" id="KW-0238">DNA-binding</keyword>
<dbReference type="InterPro" id="IPR013955">
    <property type="entry name" value="Rep_factor-A_C"/>
</dbReference>
<evidence type="ECO:0000256" key="6">
    <source>
        <dbReference type="SAM" id="MobiDB-lite"/>
    </source>
</evidence>
<reference evidence="8" key="1">
    <citation type="submission" date="2022-08" db="EMBL/GenBank/DDBJ databases">
        <authorList>
            <person name="Marques A."/>
        </authorList>
    </citation>
    <scope>NUCLEOTIDE SEQUENCE</scope>
    <source>
        <strain evidence="8">RhyPub2mFocal</strain>
        <tissue evidence="8">Leaves</tissue>
    </source>
</reference>
<evidence type="ECO:0000256" key="5">
    <source>
        <dbReference type="ARBA" id="ARBA00023125"/>
    </source>
</evidence>
<feature type="domain" description="Replication factor A C-terminal" evidence="7">
    <location>
        <begin position="223"/>
        <end position="353"/>
    </location>
</feature>
<comment type="similarity">
    <text evidence="1">Belongs to the replication factor A protein 1 family.</text>
</comment>
<accession>A0AAV8EGC9</accession>
<dbReference type="EMBL" id="JAMFTS010000003">
    <property type="protein sequence ID" value="KAJ4778665.1"/>
    <property type="molecule type" value="Genomic_DNA"/>
</dbReference>
<dbReference type="Proteomes" id="UP001140206">
    <property type="component" value="Chromosome 3"/>
</dbReference>
<evidence type="ECO:0000259" key="7">
    <source>
        <dbReference type="Pfam" id="PF08646"/>
    </source>
</evidence>
<evidence type="ECO:0000313" key="9">
    <source>
        <dbReference type="Proteomes" id="UP001140206"/>
    </source>
</evidence>
<proteinExistence type="inferred from homology"/>
<evidence type="ECO:0000256" key="2">
    <source>
        <dbReference type="ARBA" id="ARBA00022723"/>
    </source>
</evidence>
<evidence type="ECO:0000256" key="3">
    <source>
        <dbReference type="ARBA" id="ARBA00022771"/>
    </source>
</evidence>